<dbReference type="PANTHER" id="PTHR30250">
    <property type="entry name" value="PST FAMILY PREDICTED COLANIC ACID TRANSPORTER"/>
    <property type="match status" value="1"/>
</dbReference>
<feature type="transmembrane region" description="Helical" evidence="7">
    <location>
        <begin position="283"/>
        <end position="306"/>
    </location>
</feature>
<feature type="transmembrane region" description="Helical" evidence="7">
    <location>
        <begin position="179"/>
        <end position="197"/>
    </location>
</feature>
<dbReference type="PANTHER" id="PTHR30250:SF11">
    <property type="entry name" value="O-ANTIGEN TRANSPORTER-RELATED"/>
    <property type="match status" value="1"/>
</dbReference>
<dbReference type="RefSeq" id="WP_311663158.1">
    <property type="nucleotide sequence ID" value="NZ_JAVRHT010000017.1"/>
</dbReference>
<feature type="transmembrane region" description="Helical" evidence="7">
    <location>
        <begin position="451"/>
        <end position="468"/>
    </location>
</feature>
<comment type="caution">
    <text evidence="8">The sequence shown here is derived from an EMBL/GenBank/DDBJ whole genome shotgun (WGS) entry which is preliminary data.</text>
</comment>
<evidence type="ECO:0000256" key="4">
    <source>
        <dbReference type="ARBA" id="ARBA00022989"/>
    </source>
</evidence>
<organism evidence="8 9">
    <name type="scientific">Rubrivirga litoralis</name>
    <dbReference type="NCBI Taxonomy" id="3075598"/>
    <lineage>
        <taxon>Bacteria</taxon>
        <taxon>Pseudomonadati</taxon>
        <taxon>Rhodothermota</taxon>
        <taxon>Rhodothermia</taxon>
        <taxon>Rhodothermales</taxon>
        <taxon>Rubricoccaceae</taxon>
        <taxon>Rubrivirga</taxon>
    </lineage>
</organism>
<feature type="transmembrane region" description="Helical" evidence="7">
    <location>
        <begin position="116"/>
        <end position="135"/>
    </location>
</feature>
<feature type="transmembrane region" description="Helical" evidence="7">
    <location>
        <begin position="367"/>
        <end position="386"/>
    </location>
</feature>
<reference evidence="8 9" key="1">
    <citation type="submission" date="2023-09" db="EMBL/GenBank/DDBJ databases">
        <authorList>
            <person name="Rey-Velasco X."/>
        </authorList>
    </citation>
    <scope>NUCLEOTIDE SEQUENCE [LARGE SCALE GENOMIC DNA]</scope>
    <source>
        <strain evidence="8 9">F394</strain>
    </source>
</reference>
<dbReference type="EMBL" id="JAVRHT010000017">
    <property type="protein sequence ID" value="MDT0631814.1"/>
    <property type="molecule type" value="Genomic_DNA"/>
</dbReference>
<evidence type="ECO:0000256" key="7">
    <source>
        <dbReference type="SAM" id="Phobius"/>
    </source>
</evidence>
<gene>
    <name evidence="8" type="ORF">RM540_08670</name>
</gene>
<feature type="transmembrane region" description="Helical" evidence="7">
    <location>
        <begin position="393"/>
        <end position="412"/>
    </location>
</feature>
<feature type="transmembrane region" description="Helical" evidence="7">
    <location>
        <begin position="327"/>
        <end position="347"/>
    </location>
</feature>
<sequence>MSTEQPVAAAAPSQIEEEGQPLSDEPTYRSILRATSIVGGGSLITILVGLARAKGVALLIGPAGLGIIGLLTSVMTTATTVLGLGLASSSVRSVAAAVGDPAALGAIRRALWRSNVLLGLVGLAALSLLSVPIARYVFGSGARAADVAWVSVGVLAALVAGAQMALLQGLRRTGDLARASVTGAVVAAAAGLTLLAIFRSDGIRWFVISTPVATMGAAFWFTRSLRPVRGAAAPPGAAVWSQWRAMISLGWVLMVAGVAGGVVDLFVRSVLARHLGVDAAGQYQAASAISIQYLGLILGAMAADYYPRLAQVADRPEAFRAAVNEQLEVAVLLAGPLLLAVLGLAPWVLTALYSSDFRAGDDLLRGLVVADVLKMATWTIGFALLARGRSAAFLALELTGQAVFAGATHLLVPRVGLVGVGAAFCLYLVWSVAIGWGGVRPWHGVSMHRRPAFYLAALLGAAILTAGASQVSDGASAAVGLALSALAASFAIHRFREMDAMPSVAGRLSRLLSMVRRPPRPE</sequence>
<evidence type="ECO:0000256" key="5">
    <source>
        <dbReference type="ARBA" id="ARBA00023136"/>
    </source>
</evidence>
<evidence type="ECO:0000256" key="2">
    <source>
        <dbReference type="ARBA" id="ARBA00022475"/>
    </source>
</evidence>
<feature type="transmembrane region" description="Helical" evidence="7">
    <location>
        <begin position="31"/>
        <end position="50"/>
    </location>
</feature>
<feature type="transmembrane region" description="Helical" evidence="7">
    <location>
        <begin position="418"/>
        <end position="439"/>
    </location>
</feature>
<keyword evidence="4 7" id="KW-1133">Transmembrane helix</keyword>
<keyword evidence="3 7" id="KW-0812">Transmembrane</keyword>
<keyword evidence="5 7" id="KW-0472">Membrane</keyword>
<protein>
    <submittedName>
        <fullName evidence="8">O-antigen translocase</fullName>
    </submittedName>
</protein>
<accession>A0ABU3BRA1</accession>
<feature type="transmembrane region" description="Helical" evidence="7">
    <location>
        <begin position="203"/>
        <end position="222"/>
    </location>
</feature>
<dbReference type="InterPro" id="IPR044550">
    <property type="entry name" value="WzxE"/>
</dbReference>
<feature type="transmembrane region" description="Helical" evidence="7">
    <location>
        <begin position="243"/>
        <end position="263"/>
    </location>
</feature>
<dbReference type="Pfam" id="PF01943">
    <property type="entry name" value="Polysacc_synt"/>
    <property type="match status" value="1"/>
</dbReference>
<dbReference type="Proteomes" id="UP001267426">
    <property type="component" value="Unassembled WGS sequence"/>
</dbReference>
<dbReference type="CDD" id="cd13125">
    <property type="entry name" value="MATE_like_10"/>
    <property type="match status" value="1"/>
</dbReference>
<dbReference type="InterPro" id="IPR002797">
    <property type="entry name" value="Polysacc_synth"/>
</dbReference>
<comment type="subcellular location">
    <subcellularLocation>
        <location evidence="1">Cell membrane</location>
        <topology evidence="1">Multi-pass membrane protein</topology>
    </subcellularLocation>
</comment>
<evidence type="ECO:0000256" key="1">
    <source>
        <dbReference type="ARBA" id="ARBA00004651"/>
    </source>
</evidence>
<evidence type="ECO:0000256" key="3">
    <source>
        <dbReference type="ARBA" id="ARBA00022692"/>
    </source>
</evidence>
<evidence type="ECO:0000313" key="9">
    <source>
        <dbReference type="Proteomes" id="UP001267426"/>
    </source>
</evidence>
<evidence type="ECO:0000313" key="8">
    <source>
        <dbReference type="EMBL" id="MDT0631814.1"/>
    </source>
</evidence>
<keyword evidence="9" id="KW-1185">Reference proteome</keyword>
<evidence type="ECO:0000256" key="6">
    <source>
        <dbReference type="SAM" id="MobiDB-lite"/>
    </source>
</evidence>
<name>A0ABU3BRA1_9BACT</name>
<feature type="region of interest" description="Disordered" evidence="6">
    <location>
        <begin position="1"/>
        <end position="23"/>
    </location>
</feature>
<feature type="transmembrane region" description="Helical" evidence="7">
    <location>
        <begin position="474"/>
        <end position="492"/>
    </location>
</feature>
<keyword evidence="2" id="KW-1003">Cell membrane</keyword>
<dbReference type="InterPro" id="IPR050833">
    <property type="entry name" value="Poly_Biosynth_Transport"/>
</dbReference>
<feature type="transmembrane region" description="Helical" evidence="7">
    <location>
        <begin position="147"/>
        <end position="167"/>
    </location>
</feature>
<proteinExistence type="predicted"/>